<feature type="region of interest" description="Disordered" evidence="3">
    <location>
        <begin position="556"/>
        <end position="577"/>
    </location>
</feature>
<dbReference type="eggNOG" id="ENOG502QQR0">
    <property type="taxonomic scope" value="Eukaryota"/>
</dbReference>
<dbReference type="GO" id="GO:0005814">
    <property type="term" value="C:centriole"/>
    <property type="evidence" value="ECO:0007669"/>
    <property type="project" value="TreeGrafter"/>
</dbReference>
<reference evidence="5 6" key="1">
    <citation type="submission" date="2010-05" db="EMBL/GenBank/DDBJ databases">
        <title>The Genome Sequence of Thecamonas trahens ATCC 50062.</title>
        <authorList>
            <consortium name="The Broad Institute Genome Sequencing Platform"/>
            <person name="Russ C."/>
            <person name="Cuomo C."/>
            <person name="Shea T."/>
            <person name="Young S.K."/>
            <person name="Zeng Q."/>
            <person name="Koehrsen M."/>
            <person name="Haas B."/>
            <person name="Borodovsky M."/>
            <person name="Guigo R."/>
            <person name="Alvarado L."/>
            <person name="Berlin A."/>
            <person name="Bochicchio J."/>
            <person name="Borenstein D."/>
            <person name="Chapman S."/>
            <person name="Chen Z."/>
            <person name="Freedman E."/>
            <person name="Gellesch M."/>
            <person name="Goldberg J."/>
            <person name="Griggs A."/>
            <person name="Gujja S."/>
            <person name="Heilman E."/>
            <person name="Heiman D."/>
            <person name="Hepburn T."/>
            <person name="Howarth C."/>
            <person name="Jen D."/>
            <person name="Larson L."/>
            <person name="Mehta T."/>
            <person name="Park D."/>
            <person name="Pearson M."/>
            <person name="Roberts A."/>
            <person name="Saif S."/>
            <person name="Shenoy N."/>
            <person name="Sisk P."/>
            <person name="Stolte C."/>
            <person name="Sykes S."/>
            <person name="Thomson T."/>
            <person name="Walk T."/>
            <person name="White J."/>
            <person name="Yandava C."/>
            <person name="Burger G."/>
            <person name="Gray M.W."/>
            <person name="Holland P.W.H."/>
            <person name="King N."/>
            <person name="Lang F.B.F."/>
            <person name="Roger A.J."/>
            <person name="Ruiz-Trillo I."/>
            <person name="Lander E."/>
            <person name="Nusbaum C."/>
        </authorList>
    </citation>
    <scope>NUCLEOTIDE SEQUENCE [LARGE SCALE GENOMIC DNA]</scope>
    <source>
        <strain evidence="5 6">ATCC 50062</strain>
    </source>
</reference>
<dbReference type="GO" id="GO:0015631">
    <property type="term" value="F:tubulin binding"/>
    <property type="evidence" value="ECO:0007669"/>
    <property type="project" value="TreeGrafter"/>
</dbReference>
<evidence type="ECO:0000256" key="3">
    <source>
        <dbReference type="SAM" id="MobiDB-lite"/>
    </source>
</evidence>
<feature type="compositionally biased region" description="Polar residues" evidence="3">
    <location>
        <begin position="144"/>
        <end position="153"/>
    </location>
</feature>
<feature type="region of interest" description="Disordered" evidence="3">
    <location>
        <begin position="1"/>
        <end position="252"/>
    </location>
</feature>
<feature type="compositionally biased region" description="Polar residues" evidence="3">
    <location>
        <begin position="469"/>
        <end position="482"/>
    </location>
</feature>
<feature type="compositionally biased region" description="Basic and acidic residues" evidence="3">
    <location>
        <begin position="241"/>
        <end position="252"/>
    </location>
</feature>
<dbReference type="OrthoDB" id="10252174at2759"/>
<dbReference type="EMBL" id="GL349475">
    <property type="protein sequence ID" value="KNC52805.1"/>
    <property type="molecule type" value="Genomic_DNA"/>
</dbReference>
<evidence type="ECO:0000256" key="2">
    <source>
        <dbReference type="SAM" id="Coils"/>
    </source>
</evidence>
<feature type="domain" description="Centromere protein J C-terminal" evidence="4">
    <location>
        <begin position="723"/>
        <end position="756"/>
    </location>
</feature>
<dbReference type="GeneID" id="25567330"/>
<dbReference type="AlphaFoldDB" id="A0A0L0DKP4"/>
<evidence type="ECO:0000259" key="4">
    <source>
        <dbReference type="Pfam" id="PF07202"/>
    </source>
</evidence>
<dbReference type="OMA" id="ETEWKQV"/>
<evidence type="ECO:0000313" key="6">
    <source>
        <dbReference type="Proteomes" id="UP000054408"/>
    </source>
</evidence>
<dbReference type="GO" id="GO:0005813">
    <property type="term" value="C:centrosome"/>
    <property type="evidence" value="ECO:0007669"/>
    <property type="project" value="TreeGrafter"/>
</dbReference>
<dbReference type="RefSeq" id="XP_013755114.1">
    <property type="nucleotide sequence ID" value="XM_013899660.1"/>
</dbReference>
<comment type="similarity">
    <text evidence="1">Belongs to the TCP10 family.</text>
</comment>
<dbReference type="PANTHER" id="PTHR10331:SF6">
    <property type="entry name" value="SPINDLE ASSEMBLY ABNORMAL 4"/>
    <property type="match status" value="1"/>
</dbReference>
<feature type="region of interest" description="Disordered" evidence="3">
    <location>
        <begin position="742"/>
        <end position="768"/>
    </location>
</feature>
<keyword evidence="6" id="KW-1185">Reference proteome</keyword>
<proteinExistence type="inferred from homology"/>
<feature type="domain" description="Centromere protein J C-terminal" evidence="4">
    <location>
        <begin position="687"/>
        <end position="721"/>
    </location>
</feature>
<feature type="compositionally biased region" description="Pro residues" evidence="3">
    <location>
        <begin position="50"/>
        <end position="62"/>
    </location>
</feature>
<name>A0A0L0DKP4_THETB</name>
<dbReference type="InterPro" id="IPR047002">
    <property type="entry name" value="Tcp10_C_sf"/>
</dbReference>
<dbReference type="Pfam" id="PF07202">
    <property type="entry name" value="Tcp10_C"/>
    <property type="match status" value="3"/>
</dbReference>
<dbReference type="Proteomes" id="UP000054408">
    <property type="component" value="Unassembled WGS sequence"/>
</dbReference>
<sequence>MLLGRRPFLKKGSRPLSAGMGSSKGKRRKRRSSPPSSPPQNGRQASRSPPRSPQPRTQPPASPGSGLGLYDDPYADDNELYFADDAPSAAAEENQARRYFDDVPEGGHMGDDEWAEARRREKEELDEFTALEADIMAESERQMAQRSQLQSAPRQPAHYDPPAAAAHYDDAYDRASALFDDDEEWNEPEYPPQPSHSPPRSRDPPHNHSSPEASPPRSALVQARFGAAAPPPRAHPHPNPHQHDADEPMSAEIREKLELLELEIANFKEENRKIRAVRSEKELALQRLRMDVTEFEKQKAEAEAEFEDYKRREKMDLARQRERLEKMHRSLASMPSKADRREIDELNEALAHARAAARDREAKLKSALERTKSKLESSEARVADLAHQVQVISDERLDAWDQLDAIKSQSASTDRELEVLRTKATRYSRELNTKDDEIAEKVRELDAKDDLIADLHAKVRELEARLRRSTASSATHPPSRSSPLADDPHDARSVRFQDQVQRFYYTPPQAAAGASAKPAHTSPSPSPSPTSASSSSPYFFSESGDDIDRALEATTKPAHQASPAAHPPPPDADDDERPVEVIQHDNGKVEEVFASGWRRVRFPNGTQKQIRGDHVVVLFGNGDIRESFPAPDKREVYYYAQAKTRHTSYDDGLEVFEFGTTGQVEKHYPSGKKEIIFQDSTTKTVMPSGEEVTRFPDGTTQRVAADGVRTISFPSGDREVHEKDGTKRRTCADGVVRTVFPDGRQETRYPSGRIRVKSPSGRVISDSH</sequence>
<accession>A0A0L0DKP4</accession>
<feature type="coiled-coil region" evidence="2">
    <location>
        <begin position="336"/>
        <end position="388"/>
    </location>
</feature>
<dbReference type="Gene3D" id="2.60.450.20">
    <property type="match status" value="1"/>
</dbReference>
<feature type="compositionally biased region" description="Low complexity" evidence="3">
    <location>
        <begin position="510"/>
        <end position="537"/>
    </location>
</feature>
<dbReference type="GO" id="GO:0060271">
    <property type="term" value="P:cilium assembly"/>
    <property type="evidence" value="ECO:0007669"/>
    <property type="project" value="TreeGrafter"/>
</dbReference>
<organism evidence="5 6">
    <name type="scientific">Thecamonas trahens ATCC 50062</name>
    <dbReference type="NCBI Taxonomy" id="461836"/>
    <lineage>
        <taxon>Eukaryota</taxon>
        <taxon>Apusozoa</taxon>
        <taxon>Apusomonadida</taxon>
        <taxon>Apusomonadidae</taxon>
        <taxon>Thecamonas</taxon>
    </lineage>
</organism>
<feature type="compositionally biased region" description="Basic and acidic residues" evidence="3">
    <location>
        <begin position="108"/>
        <end position="123"/>
    </location>
</feature>
<protein>
    <submittedName>
        <fullName evidence="5">Centromere protein J</fullName>
    </submittedName>
</protein>
<feature type="region of interest" description="Disordered" evidence="3">
    <location>
        <begin position="465"/>
        <end position="491"/>
    </location>
</feature>
<evidence type="ECO:0000256" key="1">
    <source>
        <dbReference type="ARBA" id="ARBA00005627"/>
    </source>
</evidence>
<dbReference type="InterPro" id="IPR009852">
    <property type="entry name" value="CENPJ_C_dom"/>
</dbReference>
<keyword evidence="2" id="KW-0175">Coiled coil</keyword>
<feature type="region of interest" description="Disordered" evidence="3">
    <location>
        <begin position="510"/>
        <end position="543"/>
    </location>
</feature>
<dbReference type="STRING" id="461836.A0A0L0DKP4"/>
<dbReference type="PANTHER" id="PTHR10331">
    <property type="entry name" value="T COMPLEX PROTEIN 10"/>
    <property type="match status" value="1"/>
</dbReference>
<dbReference type="GO" id="GO:0061511">
    <property type="term" value="P:centriole elongation"/>
    <property type="evidence" value="ECO:0007669"/>
    <property type="project" value="TreeGrafter"/>
</dbReference>
<evidence type="ECO:0000313" key="5">
    <source>
        <dbReference type="EMBL" id="KNC52805.1"/>
    </source>
</evidence>
<gene>
    <name evidence="5" type="ORF">AMSG_08696</name>
</gene>
<dbReference type="InterPro" id="IPR026581">
    <property type="entry name" value="TCP10L/CENPJ"/>
</dbReference>
<feature type="domain" description="Centromere protein J C-terminal" evidence="4">
    <location>
        <begin position="579"/>
        <end position="610"/>
    </location>
</feature>
<feature type="compositionally biased region" description="Low complexity" evidence="3">
    <location>
        <begin position="156"/>
        <end position="166"/>
    </location>
</feature>